<dbReference type="Pfam" id="PF01075">
    <property type="entry name" value="Glyco_transf_9"/>
    <property type="match status" value="1"/>
</dbReference>
<dbReference type="PANTHER" id="PTHR30160">
    <property type="entry name" value="TETRAACYLDISACCHARIDE 4'-KINASE-RELATED"/>
    <property type="match status" value="1"/>
</dbReference>
<dbReference type="GO" id="GO:0009244">
    <property type="term" value="P:lipopolysaccharide core region biosynthetic process"/>
    <property type="evidence" value="ECO:0007669"/>
    <property type="project" value="InterPro"/>
</dbReference>
<proteinExistence type="inferred from homology"/>
<evidence type="ECO:0000313" key="15">
    <source>
        <dbReference type="Proteomes" id="UP000518288"/>
    </source>
</evidence>
<evidence type="ECO:0000256" key="7">
    <source>
        <dbReference type="ARBA" id="ARBA00022985"/>
    </source>
</evidence>
<dbReference type="InterPro" id="IPR002201">
    <property type="entry name" value="Glyco_trans_9"/>
</dbReference>
<evidence type="ECO:0000256" key="10">
    <source>
        <dbReference type="ARBA" id="ARBA00044041"/>
    </source>
</evidence>
<evidence type="ECO:0000256" key="9">
    <source>
        <dbReference type="ARBA" id="ARBA00043995"/>
    </source>
</evidence>
<evidence type="ECO:0000313" key="14">
    <source>
        <dbReference type="EMBL" id="NYG31100.1"/>
    </source>
</evidence>
<keyword evidence="7" id="KW-0448">Lipopolysaccharide biosynthesis</keyword>
<comment type="subcellular location">
    <subcellularLocation>
        <location evidence="1">Cell inner membrane</location>
        <topology evidence="1">Peripheral membrane protein</topology>
        <orientation evidence="1">Cytoplasmic side</orientation>
    </subcellularLocation>
</comment>
<accession>A0A7Y9QWY2</accession>
<keyword evidence="5 14" id="KW-0328">Glycosyltransferase</keyword>
<dbReference type="GO" id="GO:0005886">
    <property type="term" value="C:plasma membrane"/>
    <property type="evidence" value="ECO:0007669"/>
    <property type="project" value="UniProtKB-SubCell"/>
</dbReference>
<dbReference type="NCBIfam" id="TIGR02193">
    <property type="entry name" value="heptsyl_trn_I"/>
    <property type="match status" value="1"/>
</dbReference>
<comment type="pathway">
    <text evidence="2">Bacterial outer membrane biogenesis; LPS core biosynthesis.</text>
</comment>
<evidence type="ECO:0000256" key="13">
    <source>
        <dbReference type="ARBA" id="ARBA00049201"/>
    </source>
</evidence>
<evidence type="ECO:0000256" key="1">
    <source>
        <dbReference type="ARBA" id="ARBA00004515"/>
    </source>
</evidence>
<keyword evidence="3" id="KW-1003">Cell membrane</keyword>
<dbReference type="GO" id="GO:0008713">
    <property type="term" value="F:ADP-heptose-lipopolysaccharide heptosyltransferase activity"/>
    <property type="evidence" value="ECO:0007669"/>
    <property type="project" value="TreeGrafter"/>
</dbReference>
<dbReference type="EC" id="2.4.99.23" evidence="10"/>
<protein>
    <recommendedName>
        <fullName evidence="11">Lipopolysaccharide heptosyltransferase 1</fullName>
        <ecNumber evidence="10">2.4.99.23</ecNumber>
    </recommendedName>
    <alternativeName>
        <fullName evidence="12">ADP-heptose:lipopolysaccharide heptosyltransferase I</fullName>
    </alternativeName>
</protein>
<keyword evidence="8" id="KW-0472">Membrane</keyword>
<dbReference type="InterPro" id="IPR011908">
    <property type="entry name" value="LipoPS_heptosylTferase-I"/>
</dbReference>
<evidence type="ECO:0000256" key="4">
    <source>
        <dbReference type="ARBA" id="ARBA00022519"/>
    </source>
</evidence>
<comment type="caution">
    <text evidence="14">The sequence shown here is derived from an EMBL/GenBank/DDBJ whole genome shotgun (WGS) entry which is preliminary data.</text>
</comment>
<evidence type="ECO:0000256" key="5">
    <source>
        <dbReference type="ARBA" id="ARBA00022676"/>
    </source>
</evidence>
<dbReference type="InterPro" id="IPR051199">
    <property type="entry name" value="LPS_LOS_Heptosyltrfase"/>
</dbReference>
<evidence type="ECO:0000256" key="6">
    <source>
        <dbReference type="ARBA" id="ARBA00022679"/>
    </source>
</evidence>
<sequence length="334" mass="36776">MTVRRVLIVKLSSLGDVIHAMPVVADLRAALPGVCIDWVVEPGFAPLVRRVEGIGEVIDCAQRRWRKRWWTADVQREKQAFRARLQQHRYDVVLDLQGLTKSALVARQARTTPEGLRYALGNRTDGSGWEAPTRWLADRAITLAPHIHVVDRSRQMAAEALGYAVSGPPHFGLRARVVPSPQARTLVFVHGTSRDDKLWPEAHWIAFGQSLVQRGWRIALPQASEEEAQRAQRIAAGVGAASCDLWPRMGLDALVDWMGGTQGVVGVDSGLSHLAVALDLPHVQLYNFPTAWRTGPLPEHGHAHQVSVGGDRVPALEEVESAWQRVAVARGVSP</sequence>
<name>A0A7Y9QWY2_9BURK</name>
<dbReference type="CDD" id="cd03789">
    <property type="entry name" value="GT9_LPS_heptosyltransferase"/>
    <property type="match status" value="1"/>
</dbReference>
<evidence type="ECO:0000256" key="8">
    <source>
        <dbReference type="ARBA" id="ARBA00023136"/>
    </source>
</evidence>
<comment type="similarity">
    <text evidence="9">Belongs to the glycosyltransferase 9 family.</text>
</comment>
<dbReference type="GO" id="GO:0005829">
    <property type="term" value="C:cytosol"/>
    <property type="evidence" value="ECO:0007669"/>
    <property type="project" value="TreeGrafter"/>
</dbReference>
<evidence type="ECO:0000256" key="12">
    <source>
        <dbReference type="ARBA" id="ARBA00044330"/>
    </source>
</evidence>
<dbReference type="SUPFAM" id="SSF53756">
    <property type="entry name" value="UDP-Glycosyltransferase/glycogen phosphorylase"/>
    <property type="match status" value="1"/>
</dbReference>
<dbReference type="Gene3D" id="3.40.50.2000">
    <property type="entry name" value="Glycogen Phosphorylase B"/>
    <property type="match status" value="2"/>
</dbReference>
<dbReference type="PANTHER" id="PTHR30160:SF19">
    <property type="entry name" value="LIPOPOLYSACCHARIDE HEPTOSYLTRANSFERASE 1"/>
    <property type="match status" value="1"/>
</dbReference>
<gene>
    <name evidence="14" type="ORF">BDD16_000086</name>
</gene>
<evidence type="ECO:0000256" key="11">
    <source>
        <dbReference type="ARBA" id="ARBA00044190"/>
    </source>
</evidence>
<keyword evidence="6 14" id="KW-0808">Transferase</keyword>
<keyword evidence="4" id="KW-0997">Cell inner membrane</keyword>
<comment type="catalytic activity">
    <reaction evidence="13">
        <text>an alpha-Kdo-(2-&gt;4)-alpha-Kdo-(2-&gt;6)-lipid A + ADP-L-glycero-beta-D-manno-heptose = an L-alpha-D-Hep-(1-&gt;5)-[alpha-Kdo-(2-&gt;4)]-alpha-Kdo-(2-&gt;6)-lipid A + ADP + H(+)</text>
        <dbReference type="Rhea" id="RHEA:74067"/>
        <dbReference type="ChEBI" id="CHEBI:15378"/>
        <dbReference type="ChEBI" id="CHEBI:61506"/>
        <dbReference type="ChEBI" id="CHEBI:176431"/>
        <dbReference type="ChEBI" id="CHEBI:193068"/>
        <dbReference type="ChEBI" id="CHEBI:456216"/>
        <dbReference type="EC" id="2.4.99.23"/>
    </reaction>
</comment>
<dbReference type="AlphaFoldDB" id="A0A7Y9QWY2"/>
<keyword evidence="15" id="KW-1185">Reference proteome</keyword>
<evidence type="ECO:0000256" key="2">
    <source>
        <dbReference type="ARBA" id="ARBA00004713"/>
    </source>
</evidence>
<dbReference type="Proteomes" id="UP000518288">
    <property type="component" value="Unassembled WGS sequence"/>
</dbReference>
<organism evidence="14 15">
    <name type="scientific">Sphaerotilus montanus</name>
    <dbReference type="NCBI Taxonomy" id="522889"/>
    <lineage>
        <taxon>Bacteria</taxon>
        <taxon>Pseudomonadati</taxon>
        <taxon>Pseudomonadota</taxon>
        <taxon>Betaproteobacteria</taxon>
        <taxon>Burkholderiales</taxon>
        <taxon>Sphaerotilaceae</taxon>
        <taxon>Sphaerotilus</taxon>
    </lineage>
</organism>
<dbReference type="EMBL" id="JACCFH010000001">
    <property type="protein sequence ID" value="NYG31100.1"/>
    <property type="molecule type" value="Genomic_DNA"/>
</dbReference>
<evidence type="ECO:0000256" key="3">
    <source>
        <dbReference type="ARBA" id="ARBA00022475"/>
    </source>
</evidence>
<reference evidence="14 15" key="1">
    <citation type="submission" date="2020-07" db="EMBL/GenBank/DDBJ databases">
        <title>Genomic Encyclopedia of Archaeal and Bacterial Type Strains, Phase II (KMG-II): from individual species to whole genera.</title>
        <authorList>
            <person name="Goeker M."/>
        </authorList>
    </citation>
    <scope>NUCLEOTIDE SEQUENCE [LARGE SCALE GENOMIC DNA]</scope>
    <source>
        <strain evidence="14 15">DSM 21226</strain>
    </source>
</reference>